<reference evidence="1" key="1">
    <citation type="submission" date="2022-06" db="EMBL/GenBank/DDBJ databases">
        <authorList>
            <person name="Legras J.-L."/>
            <person name="Devillers H."/>
            <person name="Grondin C."/>
        </authorList>
    </citation>
    <scope>NUCLEOTIDE SEQUENCE</scope>
    <source>
        <strain evidence="1">CLIB 1444</strain>
    </source>
</reference>
<dbReference type="EMBL" id="CALSDN010000015">
    <property type="protein sequence ID" value="CAH6723480.1"/>
    <property type="molecule type" value="Genomic_DNA"/>
</dbReference>
<sequence>MINLKKKKGLNPFIDRILTNPLSFIQSSKIEPVNELESKNLIVLSKKQKINTTKAVPVKVKKEEKKRPKSMAEAVAAYTGRKYGVEDKKRKRVELSDSEDEGEEIDDPSSVEQSVDENEQLQSDDVNDLEKDNDDDDDDDDKSNEEFESATEYQSSSDSDYRSDSKDKSESESVLSEEPEDLQKLKEDLRKDEAEPSPLKSEIHPEEEEDKQEEIDIDNYYQINELPLDRGSNGSKRINKSWRKKNLPKKPIGLLNQGVTCYMNTAIQSMIHIPAITNYLEDITNGKYDDILAPRSVSHVMADLSGRLWNERKKYIHPKKIIGRLEDINCMMSEWQQEDSHEYFMSLMSRLQEDSTPKGVKLNQSIIYDIFGGLLNQIVICESCKHKSITKQEFYDLSLGFRKKKSKYNIEKSIEDFFSKELIKIDKDKSGYYCENCKQNSNAIKSSTIDQSPEILTIHLKRFKFNGSQSLKVKQSIKYSNYLNLSPYSTDNKHQNIYKLISTICHEGRSISSGHYIAHCLQPDNTWATYDDEYINKISEAQALNDPSAYVLIYSKLKPKDLESQPPSLSSPKKSAKL</sequence>
<keyword evidence="2" id="KW-1185">Reference proteome</keyword>
<dbReference type="Proteomes" id="UP001152531">
    <property type="component" value="Unassembled WGS sequence"/>
</dbReference>
<evidence type="ECO:0000313" key="1">
    <source>
        <dbReference type="EMBL" id="CAH6723480.1"/>
    </source>
</evidence>
<evidence type="ECO:0000313" key="2">
    <source>
        <dbReference type="Proteomes" id="UP001152531"/>
    </source>
</evidence>
<organism evidence="1 2">
    <name type="scientific">[Candida] jaroonii</name>
    <dbReference type="NCBI Taxonomy" id="467808"/>
    <lineage>
        <taxon>Eukaryota</taxon>
        <taxon>Fungi</taxon>
        <taxon>Dikarya</taxon>
        <taxon>Ascomycota</taxon>
        <taxon>Saccharomycotina</taxon>
        <taxon>Pichiomycetes</taxon>
        <taxon>Debaryomycetaceae</taxon>
        <taxon>Yamadazyma</taxon>
    </lineage>
</organism>
<accession>A0ACA9YFZ6</accession>
<comment type="caution">
    <text evidence="1">The sequence shown here is derived from an EMBL/GenBank/DDBJ whole genome shotgun (WGS) entry which is preliminary data.</text>
</comment>
<gene>
    <name evidence="1" type="ORF">CLIB1444_15S02212</name>
</gene>
<proteinExistence type="predicted"/>
<protein>
    <submittedName>
        <fullName evidence="1">Ubiquitin carboxyl-terminal hydrolase 10</fullName>
    </submittedName>
</protein>
<name>A0ACA9YFZ6_9ASCO</name>
<keyword evidence="1" id="KW-0378">Hydrolase</keyword>